<feature type="domain" description="Metallo-beta-lactamase" evidence="1">
    <location>
        <begin position="8"/>
        <end position="127"/>
    </location>
</feature>
<reference evidence="2 3" key="1">
    <citation type="submission" date="2015-01" db="EMBL/GenBank/DDBJ databases">
        <title>Genome Sequencing of Rickettsiales.</title>
        <authorList>
            <person name="Daugherty S.C."/>
            <person name="Su Q."/>
            <person name="Abolude K."/>
            <person name="Beier-Sexton M."/>
            <person name="Carlyon J.A."/>
            <person name="Carter R."/>
            <person name="Day N.P."/>
            <person name="Dumler S.J."/>
            <person name="Dyachenko V."/>
            <person name="Godinez A."/>
            <person name="Kurtti T.J."/>
            <person name="Lichay M."/>
            <person name="Mullins K.E."/>
            <person name="Ott S."/>
            <person name="Pappas-Brown V."/>
            <person name="Paris D.H."/>
            <person name="Patel P."/>
            <person name="Richards A.L."/>
            <person name="Sadzewicz L."/>
            <person name="Sears K."/>
            <person name="Seidman D."/>
            <person name="Sengamalay N."/>
            <person name="Stenos J."/>
            <person name="Tallon L.J."/>
            <person name="Vincent G."/>
            <person name="Fraser C.M."/>
            <person name="Munderloh U."/>
            <person name="Dunning-Hotopp J.C."/>
        </authorList>
    </citation>
    <scope>NUCLEOTIDE SEQUENCE [LARGE SCALE GENOMIC DNA]</scope>
    <source>
        <strain evidence="2 3">Pedreira</strain>
    </source>
</reference>
<evidence type="ECO:0000313" key="3">
    <source>
        <dbReference type="Proteomes" id="UP000033475"/>
    </source>
</evidence>
<dbReference type="InterPro" id="IPR036866">
    <property type="entry name" value="RibonucZ/Hydroxyglut_hydro"/>
</dbReference>
<dbReference type="SUPFAM" id="SSF56281">
    <property type="entry name" value="Metallo-hydrolase/oxidoreductase"/>
    <property type="match status" value="1"/>
</dbReference>
<comment type="caution">
    <text evidence="2">The sequence shown here is derived from an EMBL/GenBank/DDBJ whole genome shotgun (WGS) entry which is preliminary data.</text>
</comment>
<dbReference type="Gene3D" id="3.60.15.10">
    <property type="entry name" value="Ribonuclease Z/Hydroxyacylglutathione hydrolase-like"/>
    <property type="match status" value="1"/>
</dbReference>
<dbReference type="AlphaFoldDB" id="A0A0F3MSM3"/>
<sequence length="170" mass="19614">MNDVIIKKHIPNAEIITLGWGESYKEQNIYLEPAQHWSARGIFDKNKALWGTFIIKTNIGDICFIGDSGYNDTLFKEIGKKHNILISLIPIGAYEPRWFMKPVHMNPEEAVFTHLDLNSKYSIASHFDVFQLADEAFDAAPLELRQAMKKHNIDENKFIIPEIGKFFLFD</sequence>
<gene>
    <name evidence="2" type="ORF">RFEPED_1181</name>
</gene>
<dbReference type="PANTHER" id="PTHR15032">
    <property type="entry name" value="N-ACYL-PHOSPHATIDYLETHANOLAMINE-HYDROLYZING PHOSPHOLIPASE D"/>
    <property type="match status" value="1"/>
</dbReference>
<dbReference type="EMBL" id="LANQ01000001">
    <property type="protein sequence ID" value="KJV58788.1"/>
    <property type="molecule type" value="Genomic_DNA"/>
</dbReference>
<evidence type="ECO:0000259" key="1">
    <source>
        <dbReference type="Pfam" id="PF12706"/>
    </source>
</evidence>
<dbReference type="PANTHER" id="PTHR15032:SF4">
    <property type="entry name" value="N-ACYL-PHOSPHATIDYLETHANOLAMINE-HYDROLYZING PHOSPHOLIPASE D"/>
    <property type="match status" value="1"/>
</dbReference>
<evidence type="ECO:0000313" key="2">
    <source>
        <dbReference type="EMBL" id="KJV58788.1"/>
    </source>
</evidence>
<dbReference type="Pfam" id="PF12706">
    <property type="entry name" value="Lactamase_B_2"/>
    <property type="match status" value="1"/>
</dbReference>
<proteinExistence type="predicted"/>
<name>A0A0F3MSM3_RICFI</name>
<dbReference type="Proteomes" id="UP000033475">
    <property type="component" value="Unassembled WGS sequence"/>
</dbReference>
<protein>
    <submittedName>
        <fullName evidence="2">Beta-lactamase superfamily domain protein</fullName>
    </submittedName>
</protein>
<accession>A0A0F3MSM3</accession>
<dbReference type="GO" id="GO:0005737">
    <property type="term" value="C:cytoplasm"/>
    <property type="evidence" value="ECO:0007669"/>
    <property type="project" value="TreeGrafter"/>
</dbReference>
<dbReference type="PATRIC" id="fig|1359196.3.peg.1144"/>
<organism evidence="2 3">
    <name type="scientific">Rickettsia felis str. Pedreira</name>
    <dbReference type="NCBI Taxonomy" id="1359196"/>
    <lineage>
        <taxon>Bacteria</taxon>
        <taxon>Pseudomonadati</taxon>
        <taxon>Pseudomonadota</taxon>
        <taxon>Alphaproteobacteria</taxon>
        <taxon>Rickettsiales</taxon>
        <taxon>Rickettsiaceae</taxon>
        <taxon>Rickettsieae</taxon>
        <taxon>Rickettsia</taxon>
        <taxon>spotted fever group</taxon>
    </lineage>
</organism>
<dbReference type="InterPro" id="IPR001279">
    <property type="entry name" value="Metallo-B-lactamas"/>
</dbReference>